<proteinExistence type="predicted"/>
<organism evidence="2 3">
    <name type="scientific">Fukomys damarensis</name>
    <name type="common">Damaraland mole rat</name>
    <name type="synonym">Cryptomys damarensis</name>
    <dbReference type="NCBI Taxonomy" id="885580"/>
    <lineage>
        <taxon>Eukaryota</taxon>
        <taxon>Metazoa</taxon>
        <taxon>Chordata</taxon>
        <taxon>Craniata</taxon>
        <taxon>Vertebrata</taxon>
        <taxon>Euteleostomi</taxon>
        <taxon>Mammalia</taxon>
        <taxon>Eutheria</taxon>
        <taxon>Euarchontoglires</taxon>
        <taxon>Glires</taxon>
        <taxon>Rodentia</taxon>
        <taxon>Hystricomorpha</taxon>
        <taxon>Bathyergidae</taxon>
        <taxon>Fukomys</taxon>
    </lineage>
</organism>
<evidence type="ECO:0000313" key="3">
    <source>
        <dbReference type="Proteomes" id="UP000028990"/>
    </source>
</evidence>
<protein>
    <submittedName>
        <fullName evidence="2">Uncharacterized protein</fullName>
    </submittedName>
</protein>
<keyword evidence="3" id="KW-1185">Reference proteome</keyword>
<dbReference type="AlphaFoldDB" id="A0A091EB01"/>
<accession>A0A091EB01</accession>
<dbReference type="Proteomes" id="UP000028990">
    <property type="component" value="Unassembled WGS sequence"/>
</dbReference>
<sequence>MELTHASGHSTSHRDCLGPHLSPPLEEKSLPVSQRALSHEITDRGSASAATSKTGDISPGARAVLMATECLPLCETLRVLQKSDHGISEFEEKSVVI</sequence>
<reference evidence="2 3" key="1">
    <citation type="submission" date="2013-11" db="EMBL/GenBank/DDBJ databases">
        <title>The Damaraland mole rat (Fukomys damarensis) genome and evolution of African mole rats.</title>
        <authorList>
            <person name="Gladyshev V.N."/>
            <person name="Fang X."/>
        </authorList>
    </citation>
    <scope>NUCLEOTIDE SEQUENCE [LARGE SCALE GENOMIC DNA]</scope>
    <source>
        <tissue evidence="2">Liver</tissue>
    </source>
</reference>
<evidence type="ECO:0000256" key="1">
    <source>
        <dbReference type="SAM" id="MobiDB-lite"/>
    </source>
</evidence>
<gene>
    <name evidence="2" type="ORF">H920_06145</name>
</gene>
<feature type="region of interest" description="Disordered" evidence="1">
    <location>
        <begin position="1"/>
        <end position="57"/>
    </location>
</feature>
<dbReference type="EMBL" id="KN122164">
    <property type="protein sequence ID" value="KFO32446.1"/>
    <property type="molecule type" value="Genomic_DNA"/>
</dbReference>
<name>A0A091EB01_FUKDA</name>
<evidence type="ECO:0000313" key="2">
    <source>
        <dbReference type="EMBL" id="KFO32446.1"/>
    </source>
</evidence>